<evidence type="ECO:0000256" key="14">
    <source>
        <dbReference type="SAM" id="Phobius"/>
    </source>
</evidence>
<dbReference type="InterPro" id="IPR050515">
    <property type="entry name" value="Beta-lactam/transpept"/>
</dbReference>
<dbReference type="GO" id="GO:0071972">
    <property type="term" value="F:peptidoglycan L,D-transpeptidase activity"/>
    <property type="evidence" value="ECO:0007669"/>
    <property type="project" value="TreeGrafter"/>
</dbReference>
<keyword evidence="9" id="KW-0133">Cell shape</keyword>
<evidence type="ECO:0000256" key="10">
    <source>
        <dbReference type="ARBA" id="ARBA00022984"/>
    </source>
</evidence>
<dbReference type="Gene3D" id="3.90.1310.10">
    <property type="entry name" value="Penicillin-binding protein 2a (Domain 2)"/>
    <property type="match status" value="1"/>
</dbReference>
<dbReference type="AlphaFoldDB" id="A0A9D6UZ02"/>
<sequence>MTTLPSRNNLDDYFSRRIWIASAVALVFMGLLSVKLWHLQMIQSESYNEMSDNNRVRLMRMPSTRGRILDSRGRVLAENTPSFTLSIVPSELDRPQKLIQTYAPILGVTQERMRGIIERSRTIPKFMNYPIKKNMSLEEVSLVKAHATDLRGVALEIKPLRLYPAQDTLCHAIGTVGEISQEELAKTSRVGYRTGDIVGKNGLEKEYESYLKGEEGWEQLEIDAKGRTLSTLSRKPPRNGADLFLTVDAAFQKYVEDVFIHRAGSVVAVDPDTGRILAMVSKPSFDLGLFSPSITERQWKTLNSDPLHPLENRSIRGQYSPGSTFKIVTAAAGLAEHAITPDRAFTCKGQLELGGQVFRCWNAYGHGKVSLHRAIVESCDIYFYELGLKLGADRMAKYASLFGLGTPSGVGLPQELPGLIPTSAWKMRTYGDSWKDGETLTVAIGQGYLVCTPIQLAMMTAVMANGGKLLKPAIVKQIVGPDGFVVFDHSPVVRWDIPLEPKDLSLLQSALSDVVADNKGTGRRCRVPGINIKAKTGTTQVIRVKQRTKEEDQIPYHERTHAMFVAYVNDRPQKIALAIIVEHGGGGGASAGPLARKIIARYYGVPDPGDSEE</sequence>
<comment type="subcellular location">
    <subcellularLocation>
        <location evidence="2">Cell membrane</location>
    </subcellularLocation>
    <subcellularLocation>
        <location evidence="1">Membrane</location>
        <topology evidence="1">Single-pass membrane protein</topology>
    </subcellularLocation>
</comment>
<keyword evidence="7 14" id="KW-0812">Transmembrane</keyword>
<keyword evidence="3" id="KW-1003">Cell membrane</keyword>
<evidence type="ECO:0000256" key="6">
    <source>
        <dbReference type="ARBA" id="ARBA00022670"/>
    </source>
</evidence>
<keyword evidence="11 14" id="KW-1133">Transmembrane helix</keyword>
<keyword evidence="5 17" id="KW-0121">Carboxypeptidase</keyword>
<gene>
    <name evidence="17" type="primary">mrdA</name>
    <name evidence="17" type="ORF">HY912_05870</name>
</gene>
<evidence type="ECO:0000313" key="18">
    <source>
        <dbReference type="Proteomes" id="UP000807825"/>
    </source>
</evidence>
<dbReference type="GO" id="GO:0009002">
    <property type="term" value="F:serine-type D-Ala-D-Ala carboxypeptidase activity"/>
    <property type="evidence" value="ECO:0007669"/>
    <property type="project" value="UniProtKB-EC"/>
</dbReference>
<dbReference type="EC" id="3.4.16.4" evidence="17"/>
<evidence type="ECO:0000313" key="17">
    <source>
        <dbReference type="EMBL" id="MBI5249005.1"/>
    </source>
</evidence>
<dbReference type="GO" id="GO:0009252">
    <property type="term" value="P:peptidoglycan biosynthetic process"/>
    <property type="evidence" value="ECO:0007669"/>
    <property type="project" value="UniProtKB-KW"/>
</dbReference>
<evidence type="ECO:0000259" key="15">
    <source>
        <dbReference type="Pfam" id="PF00905"/>
    </source>
</evidence>
<evidence type="ECO:0000256" key="12">
    <source>
        <dbReference type="ARBA" id="ARBA00023136"/>
    </source>
</evidence>
<keyword evidence="4" id="KW-0997">Cell inner membrane</keyword>
<dbReference type="InterPro" id="IPR001460">
    <property type="entry name" value="PCN-bd_Tpept"/>
</dbReference>
<protein>
    <submittedName>
        <fullName evidence="17">Penicillin-binding protein 2</fullName>
        <ecNumber evidence="17">3.4.16.4</ecNumber>
    </submittedName>
</protein>
<evidence type="ECO:0000256" key="8">
    <source>
        <dbReference type="ARBA" id="ARBA00022801"/>
    </source>
</evidence>
<dbReference type="GO" id="GO:0008360">
    <property type="term" value="P:regulation of cell shape"/>
    <property type="evidence" value="ECO:0007669"/>
    <property type="project" value="UniProtKB-KW"/>
</dbReference>
<dbReference type="InterPro" id="IPR005311">
    <property type="entry name" value="PBP_dimer"/>
</dbReference>
<evidence type="ECO:0000256" key="4">
    <source>
        <dbReference type="ARBA" id="ARBA00022519"/>
    </source>
</evidence>
<keyword evidence="6" id="KW-0645">Protease</keyword>
<comment type="caution">
    <text evidence="17">The sequence shown here is derived from an EMBL/GenBank/DDBJ whole genome shotgun (WGS) entry which is preliminary data.</text>
</comment>
<dbReference type="InterPro" id="IPR017790">
    <property type="entry name" value="Penicillin-binding_protein_2"/>
</dbReference>
<evidence type="ECO:0000256" key="1">
    <source>
        <dbReference type="ARBA" id="ARBA00004167"/>
    </source>
</evidence>
<feature type="domain" description="Penicillin-binding protein transpeptidase" evidence="15">
    <location>
        <begin position="264"/>
        <end position="599"/>
    </location>
</feature>
<dbReference type="Pfam" id="PF00905">
    <property type="entry name" value="Transpeptidase"/>
    <property type="match status" value="1"/>
</dbReference>
<dbReference type="InterPro" id="IPR036138">
    <property type="entry name" value="PBP_dimer_sf"/>
</dbReference>
<keyword evidence="13" id="KW-0961">Cell wall biogenesis/degradation</keyword>
<dbReference type="Pfam" id="PF03717">
    <property type="entry name" value="PBP_dimer"/>
    <property type="match status" value="1"/>
</dbReference>
<dbReference type="GO" id="GO:0008658">
    <property type="term" value="F:penicillin binding"/>
    <property type="evidence" value="ECO:0007669"/>
    <property type="project" value="InterPro"/>
</dbReference>
<dbReference type="SUPFAM" id="SSF56601">
    <property type="entry name" value="beta-lactamase/transpeptidase-like"/>
    <property type="match status" value="1"/>
</dbReference>
<evidence type="ECO:0000256" key="11">
    <source>
        <dbReference type="ARBA" id="ARBA00022989"/>
    </source>
</evidence>
<reference evidence="17" key="1">
    <citation type="submission" date="2020-07" db="EMBL/GenBank/DDBJ databases">
        <title>Huge and variable diversity of episymbiotic CPR bacteria and DPANN archaea in groundwater ecosystems.</title>
        <authorList>
            <person name="He C.Y."/>
            <person name="Keren R."/>
            <person name="Whittaker M."/>
            <person name="Farag I.F."/>
            <person name="Doudna J."/>
            <person name="Cate J.H.D."/>
            <person name="Banfield J.F."/>
        </authorList>
    </citation>
    <scope>NUCLEOTIDE SEQUENCE</scope>
    <source>
        <strain evidence="17">NC_groundwater_1664_Pr3_B-0.1um_52_9</strain>
    </source>
</reference>
<dbReference type="EMBL" id="JACRDE010000169">
    <property type="protein sequence ID" value="MBI5249005.1"/>
    <property type="molecule type" value="Genomic_DNA"/>
</dbReference>
<dbReference type="InterPro" id="IPR012338">
    <property type="entry name" value="Beta-lactam/transpept-like"/>
</dbReference>
<evidence type="ECO:0000256" key="5">
    <source>
        <dbReference type="ARBA" id="ARBA00022645"/>
    </source>
</evidence>
<dbReference type="Gene3D" id="3.40.710.10">
    <property type="entry name" value="DD-peptidase/beta-lactamase superfamily"/>
    <property type="match status" value="1"/>
</dbReference>
<accession>A0A9D6UZ02</accession>
<evidence type="ECO:0000259" key="16">
    <source>
        <dbReference type="Pfam" id="PF03717"/>
    </source>
</evidence>
<feature type="domain" description="Penicillin-binding protein dimerisation" evidence="16">
    <location>
        <begin position="62"/>
        <end position="232"/>
    </location>
</feature>
<dbReference type="NCBIfam" id="TIGR03423">
    <property type="entry name" value="pbp2_mrdA"/>
    <property type="match status" value="1"/>
</dbReference>
<evidence type="ECO:0000256" key="2">
    <source>
        <dbReference type="ARBA" id="ARBA00004236"/>
    </source>
</evidence>
<proteinExistence type="predicted"/>
<feature type="transmembrane region" description="Helical" evidence="14">
    <location>
        <begin position="18"/>
        <end position="37"/>
    </location>
</feature>
<evidence type="ECO:0000256" key="9">
    <source>
        <dbReference type="ARBA" id="ARBA00022960"/>
    </source>
</evidence>
<keyword evidence="12 14" id="KW-0472">Membrane</keyword>
<dbReference type="Gene3D" id="3.30.1390.30">
    <property type="entry name" value="Penicillin-binding protein 2a, domain 3"/>
    <property type="match status" value="1"/>
</dbReference>
<dbReference type="SUPFAM" id="SSF56519">
    <property type="entry name" value="Penicillin binding protein dimerisation domain"/>
    <property type="match status" value="1"/>
</dbReference>
<evidence type="ECO:0000256" key="7">
    <source>
        <dbReference type="ARBA" id="ARBA00022692"/>
    </source>
</evidence>
<dbReference type="GO" id="GO:0071555">
    <property type="term" value="P:cell wall organization"/>
    <property type="evidence" value="ECO:0007669"/>
    <property type="project" value="UniProtKB-KW"/>
</dbReference>
<evidence type="ECO:0000256" key="3">
    <source>
        <dbReference type="ARBA" id="ARBA00022475"/>
    </source>
</evidence>
<organism evidence="17 18">
    <name type="scientific">Desulfomonile tiedjei</name>
    <dbReference type="NCBI Taxonomy" id="2358"/>
    <lineage>
        <taxon>Bacteria</taxon>
        <taxon>Pseudomonadati</taxon>
        <taxon>Thermodesulfobacteriota</taxon>
        <taxon>Desulfomonilia</taxon>
        <taxon>Desulfomonilales</taxon>
        <taxon>Desulfomonilaceae</taxon>
        <taxon>Desulfomonile</taxon>
    </lineage>
</organism>
<dbReference type="PANTHER" id="PTHR30627">
    <property type="entry name" value="PEPTIDOGLYCAN D,D-TRANSPEPTIDASE"/>
    <property type="match status" value="1"/>
</dbReference>
<keyword evidence="10" id="KW-0573">Peptidoglycan synthesis</keyword>
<evidence type="ECO:0000256" key="13">
    <source>
        <dbReference type="ARBA" id="ARBA00023316"/>
    </source>
</evidence>
<name>A0A9D6UZ02_9BACT</name>
<dbReference type="GO" id="GO:0005886">
    <property type="term" value="C:plasma membrane"/>
    <property type="evidence" value="ECO:0007669"/>
    <property type="project" value="UniProtKB-SubCell"/>
</dbReference>
<keyword evidence="8 17" id="KW-0378">Hydrolase</keyword>
<dbReference type="GO" id="GO:0006508">
    <property type="term" value="P:proteolysis"/>
    <property type="evidence" value="ECO:0007669"/>
    <property type="project" value="UniProtKB-KW"/>
</dbReference>
<dbReference type="Proteomes" id="UP000807825">
    <property type="component" value="Unassembled WGS sequence"/>
</dbReference>
<dbReference type="PANTHER" id="PTHR30627:SF2">
    <property type="entry name" value="PEPTIDOGLYCAN D,D-TRANSPEPTIDASE MRDA"/>
    <property type="match status" value="1"/>
</dbReference>